<evidence type="ECO:0000313" key="4">
    <source>
        <dbReference type="Proteomes" id="UP000243459"/>
    </source>
</evidence>
<evidence type="ECO:0000256" key="2">
    <source>
        <dbReference type="SAM" id="MobiDB-lite"/>
    </source>
</evidence>
<feature type="region of interest" description="Disordered" evidence="2">
    <location>
        <begin position="1"/>
        <end position="20"/>
    </location>
</feature>
<dbReference type="PANTHER" id="PTHR46136">
    <property type="entry name" value="TRANSCRIPTION FACTOR GTE8"/>
    <property type="match status" value="1"/>
</dbReference>
<evidence type="ECO:0000256" key="1">
    <source>
        <dbReference type="SAM" id="Coils"/>
    </source>
</evidence>
<keyword evidence="1" id="KW-0175">Coiled coil</keyword>
<reference evidence="4" key="1">
    <citation type="journal article" date="2017" name="Nat. Commun.">
        <title>The asparagus genome sheds light on the origin and evolution of a young Y chromosome.</title>
        <authorList>
            <person name="Harkess A."/>
            <person name="Zhou J."/>
            <person name="Xu C."/>
            <person name="Bowers J.E."/>
            <person name="Van der Hulst R."/>
            <person name="Ayyampalayam S."/>
            <person name="Mercati F."/>
            <person name="Riccardi P."/>
            <person name="McKain M.R."/>
            <person name="Kakrana A."/>
            <person name="Tang H."/>
            <person name="Ray J."/>
            <person name="Groenendijk J."/>
            <person name="Arikit S."/>
            <person name="Mathioni S.M."/>
            <person name="Nakano M."/>
            <person name="Shan H."/>
            <person name="Telgmann-Rauber A."/>
            <person name="Kanno A."/>
            <person name="Yue Z."/>
            <person name="Chen H."/>
            <person name="Li W."/>
            <person name="Chen Y."/>
            <person name="Xu X."/>
            <person name="Zhang Y."/>
            <person name="Luo S."/>
            <person name="Chen H."/>
            <person name="Gao J."/>
            <person name="Mao Z."/>
            <person name="Pires J.C."/>
            <person name="Luo M."/>
            <person name="Kudrna D."/>
            <person name="Wing R.A."/>
            <person name="Meyers B.C."/>
            <person name="Yi K."/>
            <person name="Kong H."/>
            <person name="Lavrijsen P."/>
            <person name="Sunseri F."/>
            <person name="Falavigna A."/>
            <person name="Ye Y."/>
            <person name="Leebens-Mack J.H."/>
            <person name="Chen G."/>
        </authorList>
    </citation>
    <scope>NUCLEOTIDE SEQUENCE [LARGE SCALE GENOMIC DNA]</scope>
    <source>
        <strain evidence="4">cv. DH0086</strain>
    </source>
</reference>
<feature type="coiled-coil region" evidence="1">
    <location>
        <begin position="149"/>
        <end position="177"/>
    </location>
</feature>
<dbReference type="PANTHER" id="PTHR46136:SF33">
    <property type="entry name" value="TRANSCRIPTION FACTOR GTE10"/>
    <property type="match status" value="1"/>
</dbReference>
<protein>
    <submittedName>
        <fullName evidence="3">Uncharacterized protein</fullName>
    </submittedName>
</protein>
<dbReference type="EMBL" id="CM007390">
    <property type="protein sequence ID" value="ONK57180.1"/>
    <property type="molecule type" value="Genomic_DNA"/>
</dbReference>
<organism evidence="3 4">
    <name type="scientific">Asparagus officinalis</name>
    <name type="common">Garden asparagus</name>
    <dbReference type="NCBI Taxonomy" id="4686"/>
    <lineage>
        <taxon>Eukaryota</taxon>
        <taxon>Viridiplantae</taxon>
        <taxon>Streptophyta</taxon>
        <taxon>Embryophyta</taxon>
        <taxon>Tracheophyta</taxon>
        <taxon>Spermatophyta</taxon>
        <taxon>Magnoliopsida</taxon>
        <taxon>Liliopsida</taxon>
        <taxon>Asparagales</taxon>
        <taxon>Asparagaceae</taxon>
        <taxon>Asparagoideae</taxon>
        <taxon>Asparagus</taxon>
    </lineage>
</organism>
<dbReference type="Gramene" id="ONK57180">
    <property type="protein sequence ID" value="ONK57180"/>
    <property type="gene ID" value="A4U43_C10F17420"/>
</dbReference>
<dbReference type="InterPro" id="IPR052442">
    <property type="entry name" value="Env_Response_Regulator"/>
</dbReference>
<gene>
    <name evidence="3" type="ORF">A4U43_C10F17420</name>
</gene>
<sequence length="204" mass="23224">MSTPFSYSDSGSSLGSESNAKAAAPIKSVKELIDNYTTLVWSLYPMKKTIEREKMQQLRGKLPLVTFIGRLYLYRSCFADTFLKDHENTLNQGEKKDPEILQRRREELERQQREGMRQYEFFALHGPFSSRFYADSSAASRSQSFRGCLRKAEAKAAADAKRKREAARQALLQANGENSGDQRKQPILEISLVHVHDAEEGEIV</sequence>
<name>A0A5P1E3Q5_ASPOF</name>
<dbReference type="AlphaFoldDB" id="A0A5P1E3Q5"/>
<proteinExistence type="predicted"/>
<dbReference type="Proteomes" id="UP000243459">
    <property type="component" value="Chromosome 10"/>
</dbReference>
<accession>A0A5P1E3Q5</accession>
<evidence type="ECO:0000313" key="3">
    <source>
        <dbReference type="EMBL" id="ONK57180.1"/>
    </source>
</evidence>
<keyword evidence="4" id="KW-1185">Reference proteome</keyword>
<feature type="compositionally biased region" description="Low complexity" evidence="2">
    <location>
        <begin position="1"/>
        <end position="18"/>
    </location>
</feature>